<proteinExistence type="predicted"/>
<protein>
    <submittedName>
        <fullName evidence="2">Uncharacterized protein</fullName>
    </submittedName>
</protein>
<accession>A0AAV4S1Z6</accession>
<gene>
    <name evidence="2" type="ORF">CDAR_312921</name>
</gene>
<organism evidence="2 3">
    <name type="scientific">Caerostris darwini</name>
    <dbReference type="NCBI Taxonomy" id="1538125"/>
    <lineage>
        <taxon>Eukaryota</taxon>
        <taxon>Metazoa</taxon>
        <taxon>Ecdysozoa</taxon>
        <taxon>Arthropoda</taxon>
        <taxon>Chelicerata</taxon>
        <taxon>Arachnida</taxon>
        <taxon>Araneae</taxon>
        <taxon>Araneomorphae</taxon>
        <taxon>Entelegynae</taxon>
        <taxon>Araneoidea</taxon>
        <taxon>Araneidae</taxon>
        <taxon>Caerostris</taxon>
    </lineage>
</organism>
<dbReference type="AlphaFoldDB" id="A0AAV4S1Z6"/>
<feature type="compositionally biased region" description="Low complexity" evidence="1">
    <location>
        <begin position="32"/>
        <end position="45"/>
    </location>
</feature>
<reference evidence="2 3" key="1">
    <citation type="submission" date="2021-06" db="EMBL/GenBank/DDBJ databases">
        <title>Caerostris darwini draft genome.</title>
        <authorList>
            <person name="Kono N."/>
            <person name="Arakawa K."/>
        </authorList>
    </citation>
    <scope>NUCLEOTIDE SEQUENCE [LARGE SCALE GENOMIC DNA]</scope>
</reference>
<evidence type="ECO:0000313" key="3">
    <source>
        <dbReference type="Proteomes" id="UP001054837"/>
    </source>
</evidence>
<name>A0AAV4S1Z6_9ARAC</name>
<dbReference type="EMBL" id="BPLQ01006954">
    <property type="protein sequence ID" value="GIY26570.1"/>
    <property type="molecule type" value="Genomic_DNA"/>
</dbReference>
<sequence length="66" mass="7458">MPKDRTPSAFSFVLSRDSLFSRRQTALRMRLADSNPPNADNNPDPDSGETTEKLLRLLKSRSSSYD</sequence>
<keyword evidence="3" id="KW-1185">Reference proteome</keyword>
<dbReference type="Proteomes" id="UP001054837">
    <property type="component" value="Unassembled WGS sequence"/>
</dbReference>
<evidence type="ECO:0000313" key="2">
    <source>
        <dbReference type="EMBL" id="GIY26570.1"/>
    </source>
</evidence>
<comment type="caution">
    <text evidence="2">The sequence shown here is derived from an EMBL/GenBank/DDBJ whole genome shotgun (WGS) entry which is preliminary data.</text>
</comment>
<feature type="region of interest" description="Disordered" evidence="1">
    <location>
        <begin position="29"/>
        <end position="51"/>
    </location>
</feature>
<evidence type="ECO:0000256" key="1">
    <source>
        <dbReference type="SAM" id="MobiDB-lite"/>
    </source>
</evidence>